<evidence type="ECO:0000313" key="1">
    <source>
        <dbReference type="EMBL" id="KAK2561310.1"/>
    </source>
</evidence>
<accession>A0AAD9QI28</accession>
<comment type="caution">
    <text evidence="1">The sequence shown here is derived from an EMBL/GenBank/DDBJ whole genome shotgun (WGS) entry which is preliminary data.</text>
</comment>
<dbReference type="Proteomes" id="UP001249851">
    <property type="component" value="Unassembled WGS sequence"/>
</dbReference>
<dbReference type="AlphaFoldDB" id="A0AAD9QI28"/>
<reference evidence="1" key="2">
    <citation type="journal article" date="2023" name="Science">
        <title>Genomic signatures of disease resistance in endangered staghorn corals.</title>
        <authorList>
            <person name="Vollmer S.V."/>
            <person name="Selwyn J.D."/>
            <person name="Despard B.A."/>
            <person name="Roesel C.L."/>
        </authorList>
    </citation>
    <scope>NUCLEOTIDE SEQUENCE</scope>
    <source>
        <strain evidence="1">K2</strain>
    </source>
</reference>
<proteinExistence type="predicted"/>
<keyword evidence="2" id="KW-1185">Reference proteome</keyword>
<sequence length="82" mass="10296">MASDPIRFPHRRFRLPRRLSWPRRPFRWPRYRWRYTLDRLWMMKLINIMILPQRTGANQIKFNKLINKVNVISLRQNVIYGM</sequence>
<name>A0AAD9QI28_ACRCE</name>
<evidence type="ECO:0000313" key="2">
    <source>
        <dbReference type="Proteomes" id="UP001249851"/>
    </source>
</evidence>
<dbReference type="EMBL" id="JARQWQ010000033">
    <property type="protein sequence ID" value="KAK2561310.1"/>
    <property type="molecule type" value="Genomic_DNA"/>
</dbReference>
<organism evidence="1 2">
    <name type="scientific">Acropora cervicornis</name>
    <name type="common">Staghorn coral</name>
    <dbReference type="NCBI Taxonomy" id="6130"/>
    <lineage>
        <taxon>Eukaryota</taxon>
        <taxon>Metazoa</taxon>
        <taxon>Cnidaria</taxon>
        <taxon>Anthozoa</taxon>
        <taxon>Hexacorallia</taxon>
        <taxon>Scleractinia</taxon>
        <taxon>Astrocoeniina</taxon>
        <taxon>Acroporidae</taxon>
        <taxon>Acropora</taxon>
    </lineage>
</organism>
<reference evidence="1" key="1">
    <citation type="journal article" date="2023" name="G3 (Bethesda)">
        <title>Whole genome assembly and annotation of the endangered Caribbean coral Acropora cervicornis.</title>
        <authorList>
            <person name="Selwyn J.D."/>
            <person name="Vollmer S.V."/>
        </authorList>
    </citation>
    <scope>NUCLEOTIDE SEQUENCE</scope>
    <source>
        <strain evidence="1">K2</strain>
    </source>
</reference>
<gene>
    <name evidence="1" type="ORF">P5673_015801</name>
</gene>
<protein>
    <submittedName>
        <fullName evidence="1">Uncharacterized protein</fullName>
    </submittedName>
</protein>